<dbReference type="Pfam" id="PF17668">
    <property type="entry name" value="Acetyltransf_17"/>
    <property type="match status" value="1"/>
</dbReference>
<evidence type="ECO:0000259" key="1">
    <source>
        <dbReference type="PROSITE" id="PS51186"/>
    </source>
</evidence>
<dbReference type="Gene3D" id="3.40.630.30">
    <property type="match status" value="2"/>
</dbReference>
<dbReference type="Proteomes" id="UP000051686">
    <property type="component" value="Unassembled WGS sequence"/>
</dbReference>
<dbReference type="STRING" id="1423777.FD46_GL001736"/>
<name>A0A0R1MJE3_9LACO</name>
<accession>A0A0R1MJE3</accession>
<sequence length="408" mass="46731">MAFKKEREAMKPKELITTKEFGMFYHLFCDVFEKNDTPDLRKIFFELHVHGTVLGFVQDEQLLSGLAWWRFKVVFQGCRYNMGAVGSVMTAPAARKKGNSTLLLQRALEQMAASGMTLSYLDPFSHAFYRRLGYGAAINHMHYTIAPEQIQLPRLADGLQEAAVSSSVQTGLLSEYLDKVASFYTQQLIHKSGGLLRPKWWWQHLCAERIEICCCLNTKQQLEGYFLYKRTRKSLILKELLVKNAGAEKSLLQFLHIQWRNIEQVIFESDEPVYRGQLLNEPLALSVQVKPFMMARIIDLQDFILRYPFKNINFGDFVLAVSDSQLAQNNGVWRLCTKNGRISFFKCALAPQEADINTSIAELVPLFFGQYSLEWAALHQRIVVKSLFKSVKLQAALLTAPVSFNDDF</sequence>
<keyword evidence="3" id="KW-1185">Reference proteome</keyword>
<gene>
    <name evidence="2" type="ORF">FD46_GL001736</name>
</gene>
<dbReference type="InterPro" id="IPR025559">
    <property type="entry name" value="Eis_dom"/>
</dbReference>
<dbReference type="SUPFAM" id="SSF55729">
    <property type="entry name" value="Acyl-CoA N-acyltransferases (Nat)"/>
    <property type="match status" value="1"/>
</dbReference>
<dbReference type="PANTHER" id="PTHR37817:SF1">
    <property type="entry name" value="N-ACETYLTRANSFERASE EIS"/>
    <property type="match status" value="1"/>
</dbReference>
<dbReference type="Pfam" id="PF13527">
    <property type="entry name" value="Acetyltransf_9"/>
    <property type="match status" value="1"/>
</dbReference>
<dbReference type="InterPro" id="IPR016181">
    <property type="entry name" value="Acyl_CoA_acyltransferase"/>
</dbReference>
<organism evidence="2 3">
    <name type="scientific">Liquorilactobacillus oeni DSM 19972</name>
    <dbReference type="NCBI Taxonomy" id="1423777"/>
    <lineage>
        <taxon>Bacteria</taxon>
        <taxon>Bacillati</taxon>
        <taxon>Bacillota</taxon>
        <taxon>Bacilli</taxon>
        <taxon>Lactobacillales</taxon>
        <taxon>Lactobacillaceae</taxon>
        <taxon>Liquorilactobacillus</taxon>
    </lineage>
</organism>
<reference evidence="2 3" key="1">
    <citation type="journal article" date="2015" name="Genome Announc.">
        <title>Expanding the biotechnology potential of lactobacilli through comparative genomics of 213 strains and associated genera.</title>
        <authorList>
            <person name="Sun Z."/>
            <person name="Harris H.M."/>
            <person name="McCann A."/>
            <person name="Guo C."/>
            <person name="Argimon S."/>
            <person name="Zhang W."/>
            <person name="Yang X."/>
            <person name="Jeffery I.B."/>
            <person name="Cooney J.C."/>
            <person name="Kagawa T.F."/>
            <person name="Liu W."/>
            <person name="Song Y."/>
            <person name="Salvetti E."/>
            <person name="Wrobel A."/>
            <person name="Rasinkangas P."/>
            <person name="Parkhill J."/>
            <person name="Rea M.C."/>
            <person name="O'Sullivan O."/>
            <person name="Ritari J."/>
            <person name="Douillard F.P."/>
            <person name="Paul Ross R."/>
            <person name="Yang R."/>
            <person name="Briner A.E."/>
            <person name="Felis G.E."/>
            <person name="de Vos W.M."/>
            <person name="Barrangou R."/>
            <person name="Klaenhammer T.R."/>
            <person name="Caufield P.W."/>
            <person name="Cui Y."/>
            <person name="Zhang H."/>
            <person name="O'Toole P.W."/>
        </authorList>
    </citation>
    <scope>NUCLEOTIDE SEQUENCE [LARGE SCALE GENOMIC DNA]</scope>
    <source>
        <strain evidence="2 3">DSM 19972</strain>
    </source>
</reference>
<dbReference type="AlphaFoldDB" id="A0A0R1MJE3"/>
<dbReference type="PANTHER" id="PTHR37817">
    <property type="entry name" value="N-ACETYLTRANSFERASE EIS"/>
    <property type="match status" value="1"/>
</dbReference>
<dbReference type="InterPro" id="IPR000182">
    <property type="entry name" value="GNAT_dom"/>
</dbReference>
<dbReference type="PROSITE" id="PS51186">
    <property type="entry name" value="GNAT"/>
    <property type="match status" value="1"/>
</dbReference>
<comment type="caution">
    <text evidence="2">The sequence shown here is derived from an EMBL/GenBank/DDBJ whole genome shotgun (WGS) entry which is preliminary data.</text>
</comment>
<protein>
    <submittedName>
        <fullName evidence="2">Acetyltransferase</fullName>
    </submittedName>
</protein>
<dbReference type="InterPro" id="IPR036527">
    <property type="entry name" value="SCP2_sterol-bd_dom_sf"/>
</dbReference>
<dbReference type="InterPro" id="IPR041380">
    <property type="entry name" value="Acetyltransf_17"/>
</dbReference>
<dbReference type="PATRIC" id="fig|1423777.3.peg.1790"/>
<dbReference type="GO" id="GO:0030649">
    <property type="term" value="P:aminoglycoside antibiotic catabolic process"/>
    <property type="evidence" value="ECO:0007669"/>
    <property type="project" value="TreeGrafter"/>
</dbReference>
<dbReference type="EMBL" id="AZEH01000039">
    <property type="protein sequence ID" value="KRL04603.1"/>
    <property type="molecule type" value="Genomic_DNA"/>
</dbReference>
<dbReference type="SUPFAM" id="SSF55718">
    <property type="entry name" value="SCP-like"/>
    <property type="match status" value="1"/>
</dbReference>
<evidence type="ECO:0000313" key="3">
    <source>
        <dbReference type="Proteomes" id="UP000051686"/>
    </source>
</evidence>
<feature type="domain" description="N-acetyltransferase" evidence="1">
    <location>
        <begin position="27"/>
        <end position="153"/>
    </location>
</feature>
<dbReference type="Pfam" id="PF13530">
    <property type="entry name" value="SCP2_2"/>
    <property type="match status" value="1"/>
</dbReference>
<evidence type="ECO:0000313" key="2">
    <source>
        <dbReference type="EMBL" id="KRL04603.1"/>
    </source>
</evidence>
<dbReference type="InterPro" id="IPR051554">
    <property type="entry name" value="Acetyltransferase_Eis"/>
</dbReference>
<dbReference type="GO" id="GO:0034069">
    <property type="term" value="F:aminoglycoside N-acetyltransferase activity"/>
    <property type="evidence" value="ECO:0007669"/>
    <property type="project" value="TreeGrafter"/>
</dbReference>
<dbReference type="Gene3D" id="3.30.1050.10">
    <property type="entry name" value="SCP2 sterol-binding domain"/>
    <property type="match status" value="1"/>
</dbReference>
<keyword evidence="2" id="KW-0808">Transferase</keyword>
<proteinExistence type="predicted"/>